<dbReference type="STRING" id="1306519.BIW12_08680"/>
<dbReference type="EMBL" id="CP017774">
    <property type="protein sequence ID" value="AOZ99511.1"/>
    <property type="molecule type" value="Genomic_DNA"/>
</dbReference>
<name>A0A1D9PAB6_9FLAO</name>
<evidence type="ECO:0000313" key="2">
    <source>
        <dbReference type="Proteomes" id="UP000178198"/>
    </source>
</evidence>
<dbReference type="KEGG" id="fcm:BIW12_08680"/>
<evidence type="ECO:0000313" key="1">
    <source>
        <dbReference type="EMBL" id="AOZ99511.1"/>
    </source>
</evidence>
<accession>A0A1D9PAB6</accession>
<dbReference type="RefSeq" id="WP_071184760.1">
    <property type="nucleotide sequence ID" value="NZ_CP017774.1"/>
</dbReference>
<organism evidence="1 2">
    <name type="scientific">Flavobacterium commune</name>
    <dbReference type="NCBI Taxonomy" id="1306519"/>
    <lineage>
        <taxon>Bacteria</taxon>
        <taxon>Pseudomonadati</taxon>
        <taxon>Bacteroidota</taxon>
        <taxon>Flavobacteriia</taxon>
        <taxon>Flavobacteriales</taxon>
        <taxon>Flavobacteriaceae</taxon>
        <taxon>Flavobacterium</taxon>
    </lineage>
</organism>
<dbReference type="Proteomes" id="UP000178198">
    <property type="component" value="Chromosome"/>
</dbReference>
<protein>
    <recommendedName>
        <fullName evidence="3">Lipoprotein</fullName>
    </recommendedName>
</protein>
<reference evidence="1 2" key="1">
    <citation type="submission" date="2016-10" db="EMBL/GenBank/DDBJ databases">
        <title>Complete Genome Sequence of Flavobacterium sp. PK15.</title>
        <authorList>
            <person name="Ekwe A."/>
            <person name="Kim S.B."/>
        </authorList>
    </citation>
    <scope>NUCLEOTIDE SEQUENCE [LARGE SCALE GENOMIC DNA]</scope>
    <source>
        <strain evidence="1 2">PK15</strain>
    </source>
</reference>
<dbReference type="AlphaFoldDB" id="A0A1D9PAB6"/>
<proteinExistence type="predicted"/>
<dbReference type="PROSITE" id="PS51257">
    <property type="entry name" value="PROKAR_LIPOPROTEIN"/>
    <property type="match status" value="1"/>
</dbReference>
<gene>
    <name evidence="1" type="ORF">BIW12_08680</name>
</gene>
<evidence type="ECO:0008006" key="3">
    <source>
        <dbReference type="Google" id="ProtNLM"/>
    </source>
</evidence>
<dbReference type="OrthoDB" id="7593748at2"/>
<keyword evidence="2" id="KW-1185">Reference proteome</keyword>
<sequence>MKKTFFILTTMLILTSCDSSKILTQGKTYENFRGFEPIDPIEYLEEVAIVENGEIVFKYPLKLKKNEILGFLANETVLVSVGQFSGEGKLGYGPASFSIKGSSYKITMDYMKFATLREKNNKGEIAGYKRVGVGLRIIANVTAMESGVNLGDLFAIGLAAKANKVSGTLMLEIIGIKSKDVTAVLPLPSEINQSTIQSAMQAMATIKSKIYEDGTELYPQVMAIKSEEGQDNKSFKSQVETKSLK</sequence>